<feature type="region of interest" description="Disordered" evidence="2">
    <location>
        <begin position="146"/>
        <end position="317"/>
    </location>
</feature>
<evidence type="ECO:0000259" key="3">
    <source>
        <dbReference type="PROSITE" id="PS50103"/>
    </source>
</evidence>
<evidence type="ECO:0000313" key="5">
    <source>
        <dbReference type="WBParaSite" id="PSAMB.scaffold437size51234.g5778.t1"/>
    </source>
</evidence>
<reference evidence="5" key="1">
    <citation type="submission" date="2022-11" db="UniProtKB">
        <authorList>
            <consortium name="WormBaseParasite"/>
        </authorList>
    </citation>
    <scope>IDENTIFICATION</scope>
</reference>
<keyword evidence="1" id="KW-0863">Zinc-finger</keyword>
<keyword evidence="4" id="KW-1185">Reference proteome</keyword>
<organism evidence="4 5">
    <name type="scientific">Plectus sambesii</name>
    <dbReference type="NCBI Taxonomy" id="2011161"/>
    <lineage>
        <taxon>Eukaryota</taxon>
        <taxon>Metazoa</taxon>
        <taxon>Ecdysozoa</taxon>
        <taxon>Nematoda</taxon>
        <taxon>Chromadorea</taxon>
        <taxon>Plectida</taxon>
        <taxon>Plectina</taxon>
        <taxon>Plectoidea</taxon>
        <taxon>Plectidae</taxon>
        <taxon>Plectus</taxon>
    </lineage>
</organism>
<evidence type="ECO:0000313" key="4">
    <source>
        <dbReference type="Proteomes" id="UP000887566"/>
    </source>
</evidence>
<dbReference type="GO" id="GO:0008270">
    <property type="term" value="F:zinc ion binding"/>
    <property type="evidence" value="ECO:0007669"/>
    <property type="project" value="UniProtKB-KW"/>
</dbReference>
<feature type="compositionally biased region" description="Acidic residues" evidence="2">
    <location>
        <begin position="305"/>
        <end position="317"/>
    </location>
</feature>
<feature type="compositionally biased region" description="Basic residues" evidence="2">
    <location>
        <begin position="169"/>
        <end position="181"/>
    </location>
</feature>
<feature type="compositionally biased region" description="Basic and acidic residues" evidence="2">
    <location>
        <begin position="223"/>
        <end position="239"/>
    </location>
</feature>
<feature type="compositionally biased region" description="Polar residues" evidence="2">
    <location>
        <begin position="25"/>
        <end position="40"/>
    </location>
</feature>
<dbReference type="InterPro" id="IPR000571">
    <property type="entry name" value="Znf_CCCH"/>
</dbReference>
<dbReference type="Gene3D" id="4.10.1000.10">
    <property type="entry name" value="Zinc finger, CCCH-type"/>
    <property type="match status" value="1"/>
</dbReference>
<dbReference type="Proteomes" id="UP000887566">
    <property type="component" value="Unplaced"/>
</dbReference>
<feature type="compositionally biased region" description="Polar residues" evidence="2">
    <location>
        <begin position="289"/>
        <end position="300"/>
    </location>
</feature>
<keyword evidence="1" id="KW-0862">Zinc</keyword>
<dbReference type="Pfam" id="PF00642">
    <property type="entry name" value="zf-CCCH"/>
    <property type="match status" value="1"/>
</dbReference>
<dbReference type="WBParaSite" id="PSAMB.scaffold437size51234.g5778.t1">
    <property type="protein sequence ID" value="PSAMB.scaffold437size51234.g5778.t1"/>
    <property type="gene ID" value="PSAMB.scaffold437size51234.g5778"/>
</dbReference>
<feature type="compositionally biased region" description="Basic and acidic residues" evidence="2">
    <location>
        <begin position="103"/>
        <end position="118"/>
    </location>
</feature>
<feature type="compositionally biased region" description="Polar residues" evidence="2">
    <location>
        <begin position="195"/>
        <end position="205"/>
    </location>
</feature>
<feature type="domain" description="C3H1-type" evidence="3">
    <location>
        <begin position="351"/>
        <end position="378"/>
    </location>
</feature>
<dbReference type="SMART" id="SM00356">
    <property type="entry name" value="ZnF_C3H1"/>
    <property type="match status" value="1"/>
</dbReference>
<feature type="compositionally biased region" description="Low complexity" evidence="2">
    <location>
        <begin position="92"/>
        <end position="102"/>
    </location>
</feature>
<keyword evidence="1" id="KW-0479">Metal-binding</keyword>
<feature type="compositionally biased region" description="Basic and acidic residues" evidence="2">
    <location>
        <begin position="43"/>
        <end position="58"/>
    </location>
</feature>
<proteinExistence type="predicted"/>
<feature type="region of interest" description="Disordered" evidence="2">
    <location>
        <begin position="1"/>
        <end position="118"/>
    </location>
</feature>
<feature type="compositionally biased region" description="Polar residues" evidence="2">
    <location>
        <begin position="150"/>
        <end position="166"/>
    </location>
</feature>
<dbReference type="AlphaFoldDB" id="A0A914WK89"/>
<evidence type="ECO:0000256" key="2">
    <source>
        <dbReference type="SAM" id="MobiDB-lite"/>
    </source>
</evidence>
<dbReference type="PROSITE" id="PS50103">
    <property type="entry name" value="ZF_C3H1"/>
    <property type="match status" value="1"/>
</dbReference>
<feature type="zinc finger region" description="C3H1-type" evidence="1">
    <location>
        <begin position="351"/>
        <end position="378"/>
    </location>
</feature>
<evidence type="ECO:0000256" key="1">
    <source>
        <dbReference type="PROSITE-ProRule" id="PRU00723"/>
    </source>
</evidence>
<feature type="region of interest" description="Disordered" evidence="2">
    <location>
        <begin position="383"/>
        <end position="412"/>
    </location>
</feature>
<accession>A0A914WK89</accession>
<name>A0A914WK89_9BILA</name>
<protein>
    <submittedName>
        <fullName evidence="5">C3H1-type domain-containing protein</fullName>
    </submittedName>
</protein>
<sequence>MSQSSYAAPAVYTPPTIYNPPTAYTPPTSVPVQTSASTFAATRPRDEKGRFISRKTAEEQGIPFPSMAQASRDEKGRFDSASTTPQVKDIYSTPPATKTKSAAAKDRPRDAKGRFVKLTEDAVSGTEATNRRPLEAKKRVVKRLVLSPAETDTNNSPSTLDTTSDVTNRRPKPQNSKRRVVKHTDADSQADATPVANTKTASSADTTKHSKAQMSTLHPAASRPRDEKGRFISRKRAEELGMPFPAMSDVPRDEKGRFVSASGGENRRKKDVRSTSSTKTRSDAKNTAKDQTWQTSAANSLNYEDYGEENDESDNDYDSELENIAHRYPQNPYPPQPTEHNNLPYNYHNEQSYEELCPYQLREYCPNGDSCPYIHQYEANNMGTKLPEEGHDQDTLDDESSEDSASYSETDEIYVEDRGTQTDEWIELNEYRALLQKGNAMCRRIMTKWTIHEAICERDPQILIDLCALFPFQAANPATPPKNI</sequence>